<evidence type="ECO:0000256" key="3">
    <source>
        <dbReference type="ARBA" id="ARBA00023004"/>
    </source>
</evidence>
<feature type="binding site" evidence="5">
    <location>
        <position position="30"/>
    </location>
    <ligand>
        <name>[4Fe-4S] cluster</name>
        <dbReference type="ChEBI" id="CHEBI:49883"/>
    </ligand>
</feature>
<dbReference type="HAMAP" id="MF_00191">
    <property type="entry name" value="IspH"/>
    <property type="match status" value="1"/>
</dbReference>
<feature type="binding site" evidence="5">
    <location>
        <position position="142"/>
    </location>
    <ligand>
        <name>isopentenyl diphosphate</name>
        <dbReference type="ChEBI" id="CHEBI:128769"/>
    </ligand>
</feature>
<dbReference type="HOGENOM" id="CLU_027486_1_0_5"/>
<feature type="binding site" evidence="5">
    <location>
        <position position="212"/>
    </location>
    <ligand>
        <name>[4Fe-4S] cluster</name>
        <dbReference type="ChEBI" id="CHEBI:49883"/>
    </ligand>
</feature>
<keyword evidence="5" id="KW-0414">Isoprene biosynthesis</keyword>
<feature type="binding site" evidence="5">
    <location>
        <position position="92"/>
    </location>
    <ligand>
        <name>dimethylallyl diphosphate</name>
        <dbReference type="ChEBI" id="CHEBI:57623"/>
    </ligand>
</feature>
<dbReference type="CDD" id="cd13944">
    <property type="entry name" value="lytB_ispH"/>
    <property type="match status" value="1"/>
</dbReference>
<comment type="catalytic activity">
    <reaction evidence="5">
        <text>isopentenyl diphosphate + 2 oxidized [2Fe-2S]-[ferredoxin] + H2O = (2E)-4-hydroxy-3-methylbut-2-enyl diphosphate + 2 reduced [2Fe-2S]-[ferredoxin] + 2 H(+)</text>
        <dbReference type="Rhea" id="RHEA:24488"/>
        <dbReference type="Rhea" id="RHEA-COMP:10000"/>
        <dbReference type="Rhea" id="RHEA-COMP:10001"/>
        <dbReference type="ChEBI" id="CHEBI:15377"/>
        <dbReference type="ChEBI" id="CHEBI:15378"/>
        <dbReference type="ChEBI" id="CHEBI:33737"/>
        <dbReference type="ChEBI" id="CHEBI:33738"/>
        <dbReference type="ChEBI" id="CHEBI:128753"/>
        <dbReference type="ChEBI" id="CHEBI:128769"/>
        <dbReference type="EC" id="1.17.7.4"/>
    </reaction>
</comment>
<dbReference type="Pfam" id="PF02401">
    <property type="entry name" value="LYTB"/>
    <property type="match status" value="1"/>
</dbReference>
<dbReference type="Gene3D" id="3.40.1010.20">
    <property type="entry name" value="4-hydroxy-3-methylbut-2-enyl diphosphate reductase, catalytic domain"/>
    <property type="match status" value="2"/>
</dbReference>
<dbReference type="PANTHER" id="PTHR30426">
    <property type="entry name" value="4-HYDROXY-3-METHYLBUT-2-ENYL DIPHOSPHATE REDUCTASE"/>
    <property type="match status" value="1"/>
</dbReference>
<keyword evidence="5 6" id="KW-0560">Oxidoreductase</keyword>
<proteinExistence type="inferred from homology"/>
<feature type="binding site" evidence="5">
    <location>
        <position position="92"/>
    </location>
    <ligand>
        <name>(2E)-4-hydroxy-3-methylbut-2-enyl diphosphate</name>
        <dbReference type="ChEBI" id="CHEBI:128753"/>
    </ligand>
</feature>
<name>Q2RYD1_RHORT</name>
<gene>
    <name evidence="5" type="primary">ispH</name>
    <name evidence="6" type="ordered locus">Rru_A0059</name>
</gene>
<feature type="binding site" evidence="5">
    <location>
        <position position="240"/>
    </location>
    <ligand>
        <name>dimethylallyl diphosphate</name>
        <dbReference type="ChEBI" id="CHEBI:57623"/>
    </ligand>
</feature>
<dbReference type="EnsemblBacteria" id="ABC20864">
    <property type="protein sequence ID" value="ABC20864"/>
    <property type="gene ID" value="Rru_A0059"/>
</dbReference>
<feature type="binding site" evidence="5">
    <location>
        <position position="59"/>
    </location>
    <ligand>
        <name>(2E)-4-hydroxy-3-methylbut-2-enyl diphosphate</name>
        <dbReference type="ChEBI" id="CHEBI:128753"/>
    </ligand>
</feature>
<dbReference type="NCBIfam" id="NF002188">
    <property type="entry name" value="PRK01045.1-2"/>
    <property type="match status" value="1"/>
</dbReference>
<feature type="binding site" evidence="5">
    <location>
        <position position="284"/>
    </location>
    <ligand>
        <name>dimethylallyl diphosphate</name>
        <dbReference type="ChEBI" id="CHEBI:57623"/>
    </ligand>
</feature>
<comment type="pathway">
    <text evidence="5">Isoprenoid biosynthesis; isopentenyl diphosphate biosynthesis via DXP pathway; isopentenyl diphosphate from 1-deoxy-D-xylulose 5-phosphate: step 6/6.</text>
</comment>
<feature type="binding site" evidence="5">
    <location>
        <position position="142"/>
    </location>
    <ligand>
        <name>dimethylallyl diphosphate</name>
        <dbReference type="ChEBI" id="CHEBI:57623"/>
    </ligand>
</feature>
<accession>Q2RYD1</accession>
<dbReference type="GO" id="GO:0016114">
    <property type="term" value="P:terpenoid biosynthetic process"/>
    <property type="evidence" value="ECO:0007669"/>
    <property type="project" value="UniProtKB-UniRule"/>
</dbReference>
<comment type="pathway">
    <text evidence="5">Isoprenoid biosynthesis; dimethylallyl diphosphate biosynthesis; dimethylallyl diphosphate from (2E)-4-hydroxy-3-methylbutenyl diphosphate: step 1/1.</text>
</comment>
<feature type="binding site" evidence="5">
    <location>
        <position position="284"/>
    </location>
    <ligand>
        <name>isopentenyl diphosphate</name>
        <dbReference type="ChEBI" id="CHEBI:128769"/>
    </ligand>
</feature>
<organism evidence="6 7">
    <name type="scientific">Rhodospirillum rubrum (strain ATCC 11170 / ATH 1.1.1 / DSM 467 / LMG 4362 / NCIMB 8255 / S1)</name>
    <dbReference type="NCBI Taxonomy" id="269796"/>
    <lineage>
        <taxon>Bacteria</taxon>
        <taxon>Pseudomonadati</taxon>
        <taxon>Pseudomonadota</taxon>
        <taxon>Alphaproteobacteria</taxon>
        <taxon>Rhodospirillales</taxon>
        <taxon>Rhodospirillaceae</taxon>
        <taxon>Rhodospirillum</taxon>
    </lineage>
</organism>
<dbReference type="GO" id="GO:0019288">
    <property type="term" value="P:isopentenyl diphosphate biosynthetic process, methylerythritol 4-phosphate pathway"/>
    <property type="evidence" value="ECO:0007669"/>
    <property type="project" value="UniProtKB-UniRule"/>
</dbReference>
<keyword evidence="2 5" id="KW-0479">Metal-binding</keyword>
<feature type="binding site" evidence="5">
    <location>
        <position position="242"/>
    </location>
    <ligand>
        <name>isopentenyl diphosphate</name>
        <dbReference type="ChEBI" id="CHEBI:128769"/>
    </ligand>
</feature>
<feature type="binding site" evidence="5">
    <location>
        <position position="240"/>
    </location>
    <ligand>
        <name>isopentenyl diphosphate</name>
        <dbReference type="ChEBI" id="CHEBI:128769"/>
    </ligand>
</feature>
<feature type="binding site" evidence="5">
    <location>
        <position position="240"/>
    </location>
    <ligand>
        <name>(2E)-4-hydroxy-3-methylbut-2-enyl diphosphate</name>
        <dbReference type="ChEBI" id="CHEBI:128753"/>
    </ligand>
</feature>
<keyword evidence="1 5" id="KW-0004">4Fe-4S</keyword>
<dbReference type="PANTHER" id="PTHR30426:SF0">
    <property type="entry name" value="4-HYDROXY-3-METHYLBUT-2-ENYL DIPHOSPHATE REDUCTASE"/>
    <property type="match status" value="1"/>
</dbReference>
<feature type="binding site" evidence="5">
    <location>
        <position position="242"/>
    </location>
    <ligand>
        <name>dimethylallyl diphosphate</name>
        <dbReference type="ChEBI" id="CHEBI:57623"/>
    </ligand>
</feature>
<dbReference type="AlphaFoldDB" id="Q2RYD1"/>
<evidence type="ECO:0000313" key="7">
    <source>
        <dbReference type="Proteomes" id="UP000001929"/>
    </source>
</evidence>
<dbReference type="PhylomeDB" id="Q2RYD1"/>
<evidence type="ECO:0000256" key="1">
    <source>
        <dbReference type="ARBA" id="ARBA00022485"/>
    </source>
</evidence>
<dbReference type="eggNOG" id="COG0761">
    <property type="taxonomic scope" value="Bacteria"/>
</dbReference>
<feature type="binding site" evidence="5">
    <location>
        <position position="284"/>
    </location>
    <ligand>
        <name>(2E)-4-hydroxy-3-methylbut-2-enyl diphosphate</name>
        <dbReference type="ChEBI" id="CHEBI:128753"/>
    </ligand>
</feature>
<feature type="binding site" evidence="5">
    <location>
        <position position="59"/>
    </location>
    <ligand>
        <name>dimethylallyl diphosphate</name>
        <dbReference type="ChEBI" id="CHEBI:57623"/>
    </ligand>
</feature>
<dbReference type="NCBIfam" id="TIGR00216">
    <property type="entry name" value="ispH_lytB"/>
    <property type="match status" value="1"/>
</dbReference>
<dbReference type="PATRIC" id="fig|269796.9.peg.111"/>
<dbReference type="GO" id="GO:0050992">
    <property type="term" value="P:dimethylallyl diphosphate biosynthetic process"/>
    <property type="evidence" value="ECO:0007669"/>
    <property type="project" value="UniProtKB-UniRule"/>
</dbReference>
<dbReference type="Proteomes" id="UP000001929">
    <property type="component" value="Chromosome"/>
</dbReference>
<dbReference type="GO" id="GO:0051539">
    <property type="term" value="F:4 iron, 4 sulfur cluster binding"/>
    <property type="evidence" value="ECO:0007669"/>
    <property type="project" value="UniProtKB-UniRule"/>
</dbReference>
<feature type="binding site" evidence="5">
    <location>
        <position position="241"/>
    </location>
    <ligand>
        <name>isopentenyl diphosphate</name>
        <dbReference type="ChEBI" id="CHEBI:128769"/>
    </ligand>
</feature>
<feature type="binding site" evidence="5">
    <location>
        <position position="241"/>
    </location>
    <ligand>
        <name>(2E)-4-hydroxy-3-methylbut-2-enyl diphosphate</name>
        <dbReference type="ChEBI" id="CHEBI:128753"/>
    </ligand>
</feature>
<evidence type="ECO:0000256" key="2">
    <source>
        <dbReference type="ARBA" id="ARBA00022723"/>
    </source>
</evidence>
<sequence>MQPERPDEGTSDVSDEKPIRVILANPRGFCAGVTRAIEIVDKCLELYGPPVYVRHEIVHNKHVVDSLRARGAVFVDELDEVPHGAVTVFSAHGVSKAVINDAKQRQLPVVDATCPLVSKVHKEGQNHAARGREVVLIGHAGHPEVEGTQGQIPGGVYLVSAASDVDGLVVRDPENLAYVTQTTLSVDDTREVIEALKLRFPAIVGPDVKDICYATQNRQSAVREIAREADLLLVVGSRNSSNSNRLREIGAEMGKPSFLIADAEALRPEWMEGVATVAVTAGASAPEALVQGLIDRLGDFGRVEVIEQAGVEEHTQFKLPRILQDGERIKADESVA</sequence>
<dbReference type="KEGG" id="rru:Rru_A0059"/>
<feature type="binding site" evidence="5">
    <location>
        <position position="59"/>
    </location>
    <ligand>
        <name>isopentenyl diphosphate</name>
        <dbReference type="ChEBI" id="CHEBI:128769"/>
    </ligand>
</feature>
<evidence type="ECO:0000256" key="5">
    <source>
        <dbReference type="HAMAP-Rule" id="MF_00191"/>
    </source>
</evidence>
<dbReference type="GO" id="GO:0051745">
    <property type="term" value="F:4-hydroxy-3-methylbut-2-enyl diphosphate reductase activity"/>
    <property type="evidence" value="ECO:0007669"/>
    <property type="project" value="UniProtKB-UniRule"/>
</dbReference>
<comment type="cofactor">
    <cofactor evidence="5">
        <name>[4Fe-4S] cluster</name>
        <dbReference type="ChEBI" id="CHEBI:49883"/>
    </cofactor>
    <text evidence="5">Binds 1 [4Fe-4S] cluster per subunit.</text>
</comment>
<comment type="catalytic activity">
    <reaction evidence="5">
        <text>dimethylallyl diphosphate + 2 oxidized [2Fe-2S]-[ferredoxin] + H2O = (2E)-4-hydroxy-3-methylbut-2-enyl diphosphate + 2 reduced [2Fe-2S]-[ferredoxin] + 2 H(+)</text>
        <dbReference type="Rhea" id="RHEA:24825"/>
        <dbReference type="Rhea" id="RHEA-COMP:10000"/>
        <dbReference type="Rhea" id="RHEA-COMP:10001"/>
        <dbReference type="ChEBI" id="CHEBI:15377"/>
        <dbReference type="ChEBI" id="CHEBI:15378"/>
        <dbReference type="ChEBI" id="CHEBI:33737"/>
        <dbReference type="ChEBI" id="CHEBI:33738"/>
        <dbReference type="ChEBI" id="CHEBI:57623"/>
        <dbReference type="ChEBI" id="CHEBI:128753"/>
        <dbReference type="EC" id="1.17.7.4"/>
    </reaction>
</comment>
<dbReference type="InterPro" id="IPR003451">
    <property type="entry name" value="LytB/IspH"/>
</dbReference>
<comment type="similarity">
    <text evidence="5">Belongs to the IspH family.</text>
</comment>
<protein>
    <recommendedName>
        <fullName evidence="5">4-hydroxy-3-methylbut-2-enyl diphosphate reductase</fullName>
        <shortName evidence="5">HMBPP reductase</shortName>
        <ecNumber evidence="5">1.17.7.4</ecNumber>
    </recommendedName>
</protein>
<keyword evidence="4 5" id="KW-0411">Iron-sulfur</keyword>
<feature type="binding site" evidence="5">
    <location>
        <position position="182"/>
    </location>
    <ligand>
        <name>(2E)-4-hydroxy-3-methylbut-2-enyl diphosphate</name>
        <dbReference type="ChEBI" id="CHEBI:128753"/>
    </ligand>
</feature>
<comment type="function">
    <text evidence="5">Catalyzes the conversion of 1-hydroxy-2-methyl-2-(E)-butenyl 4-diphosphate (HMBPP) into a mixture of isopentenyl diphosphate (IPP) and dimethylallyl diphosphate (DMAPP). Acts in the terminal step of the DOXP/MEP pathway for isoprenoid precursor biosynthesis.</text>
</comment>
<dbReference type="UniPathway" id="UPA00056">
    <property type="reaction ID" value="UER00097"/>
</dbReference>
<feature type="binding site" evidence="5">
    <location>
        <position position="142"/>
    </location>
    <ligand>
        <name>(2E)-4-hydroxy-3-methylbut-2-enyl diphosphate</name>
        <dbReference type="ChEBI" id="CHEBI:128753"/>
    </ligand>
</feature>
<dbReference type="EC" id="1.17.7.4" evidence="5"/>
<feature type="binding site" evidence="5">
    <location>
        <position position="242"/>
    </location>
    <ligand>
        <name>(2E)-4-hydroxy-3-methylbut-2-enyl diphosphate</name>
        <dbReference type="ChEBI" id="CHEBI:128753"/>
    </ligand>
</feature>
<keyword evidence="3 5" id="KW-0408">Iron</keyword>
<feature type="binding site" evidence="5">
    <location>
        <position position="114"/>
    </location>
    <ligand>
        <name>[4Fe-4S] cluster</name>
        <dbReference type="ChEBI" id="CHEBI:49883"/>
    </ligand>
</feature>
<dbReference type="UniPathway" id="UPA00059">
    <property type="reaction ID" value="UER00105"/>
</dbReference>
<evidence type="ECO:0000256" key="4">
    <source>
        <dbReference type="ARBA" id="ARBA00023014"/>
    </source>
</evidence>
<evidence type="ECO:0000313" key="6">
    <source>
        <dbReference type="EMBL" id="ABC20864.1"/>
    </source>
</evidence>
<dbReference type="Gene3D" id="3.40.50.11270">
    <property type="match status" value="1"/>
</dbReference>
<dbReference type="STRING" id="269796.Rru_A0059"/>
<reference evidence="6 7" key="1">
    <citation type="journal article" date="2011" name="Stand. Genomic Sci.">
        <title>Complete genome sequence of Rhodospirillum rubrum type strain (S1).</title>
        <authorList>
            <person name="Munk A.C."/>
            <person name="Copeland A."/>
            <person name="Lucas S."/>
            <person name="Lapidus A."/>
            <person name="Del Rio T.G."/>
            <person name="Barry K."/>
            <person name="Detter J.C."/>
            <person name="Hammon N."/>
            <person name="Israni S."/>
            <person name="Pitluck S."/>
            <person name="Brettin T."/>
            <person name="Bruce D."/>
            <person name="Han C."/>
            <person name="Tapia R."/>
            <person name="Gilna P."/>
            <person name="Schmutz J."/>
            <person name="Larimer F."/>
            <person name="Land M."/>
            <person name="Kyrpides N.C."/>
            <person name="Mavromatis K."/>
            <person name="Richardson P."/>
            <person name="Rohde M."/>
            <person name="Goker M."/>
            <person name="Klenk H.P."/>
            <person name="Zhang Y."/>
            <person name="Roberts G.P."/>
            <person name="Reslewic S."/>
            <person name="Schwartz D.C."/>
        </authorList>
    </citation>
    <scope>NUCLEOTIDE SEQUENCE [LARGE SCALE GENOMIC DNA]</scope>
    <source>
        <strain evidence="7">ATCC 11170 / ATH 1.1.1 / DSM 467 / LMG 4362 / NCIMB 8255 / S1</strain>
    </source>
</reference>
<keyword evidence="7" id="KW-1185">Reference proteome</keyword>
<feature type="binding site" evidence="5">
    <location>
        <position position="241"/>
    </location>
    <ligand>
        <name>dimethylallyl diphosphate</name>
        <dbReference type="ChEBI" id="CHEBI:57623"/>
    </ligand>
</feature>
<dbReference type="GO" id="GO:0046872">
    <property type="term" value="F:metal ion binding"/>
    <property type="evidence" value="ECO:0007669"/>
    <property type="project" value="UniProtKB-KW"/>
</dbReference>
<feature type="binding site" evidence="5">
    <location>
        <position position="92"/>
    </location>
    <ligand>
        <name>isopentenyl diphosphate</name>
        <dbReference type="ChEBI" id="CHEBI:128769"/>
    </ligand>
</feature>
<feature type="active site" description="Proton donor" evidence="5">
    <location>
        <position position="144"/>
    </location>
</feature>
<dbReference type="EMBL" id="CP000230">
    <property type="protein sequence ID" value="ABC20864.1"/>
    <property type="molecule type" value="Genomic_DNA"/>
</dbReference>
<dbReference type="NCBIfam" id="NF002190">
    <property type="entry name" value="PRK01045.1-4"/>
    <property type="match status" value="1"/>
</dbReference>